<evidence type="ECO:0000256" key="7">
    <source>
        <dbReference type="HAMAP-Rule" id="MF_00152"/>
    </source>
</evidence>
<name>A0A6C2C4B4_9LACO</name>
<dbReference type="FunFam" id="3.20.20.150:FF:000001">
    <property type="entry name" value="Probable endonuclease 4"/>
    <property type="match status" value="1"/>
</dbReference>
<dbReference type="Pfam" id="PF01261">
    <property type="entry name" value="AP_endonuc_2"/>
    <property type="match status" value="1"/>
</dbReference>
<dbReference type="GO" id="GO:0008081">
    <property type="term" value="F:phosphoric diester hydrolase activity"/>
    <property type="evidence" value="ECO:0007669"/>
    <property type="project" value="TreeGrafter"/>
</dbReference>
<dbReference type="HAMAP" id="MF_00152">
    <property type="entry name" value="Nfo"/>
    <property type="match status" value="1"/>
</dbReference>
<dbReference type="InterPro" id="IPR001719">
    <property type="entry name" value="AP_endonuc_2"/>
</dbReference>
<keyword evidence="10" id="KW-1185">Reference proteome</keyword>
<evidence type="ECO:0000256" key="3">
    <source>
        <dbReference type="ARBA" id="ARBA00022763"/>
    </source>
</evidence>
<feature type="binding site" evidence="7">
    <location>
        <position position="111"/>
    </location>
    <ligand>
        <name>Zn(2+)</name>
        <dbReference type="ChEBI" id="CHEBI:29105"/>
        <label>1</label>
    </ligand>
</feature>
<feature type="binding site" evidence="7">
    <location>
        <position position="153"/>
    </location>
    <ligand>
        <name>Zn(2+)</name>
        <dbReference type="ChEBI" id="CHEBI:29105"/>
        <label>1</label>
    </ligand>
</feature>
<dbReference type="GO" id="GO:0006284">
    <property type="term" value="P:base-excision repair"/>
    <property type="evidence" value="ECO:0007669"/>
    <property type="project" value="TreeGrafter"/>
</dbReference>
<dbReference type="SMART" id="SM00518">
    <property type="entry name" value="AP2Ec"/>
    <property type="match status" value="1"/>
</dbReference>
<dbReference type="PROSITE" id="PS00730">
    <property type="entry name" value="AP_NUCLEASE_F2_2"/>
    <property type="match status" value="1"/>
</dbReference>
<organism evidence="9 10">
    <name type="scientific">Weissella muntiaci</name>
    <dbReference type="NCBI Taxonomy" id="2508881"/>
    <lineage>
        <taxon>Bacteria</taxon>
        <taxon>Bacillati</taxon>
        <taxon>Bacillota</taxon>
        <taxon>Bacilli</taxon>
        <taxon>Lactobacillales</taxon>
        <taxon>Lactobacillaceae</taxon>
        <taxon>Weissella</taxon>
    </lineage>
</organism>
<feature type="domain" description="Xylose isomerase-like TIM barrel" evidence="8">
    <location>
        <begin position="25"/>
        <end position="291"/>
    </location>
</feature>
<dbReference type="PANTHER" id="PTHR21445:SF0">
    <property type="entry name" value="APURINIC-APYRIMIDINIC ENDONUCLEASE"/>
    <property type="match status" value="1"/>
</dbReference>
<dbReference type="InterPro" id="IPR036237">
    <property type="entry name" value="Xyl_isomerase-like_sf"/>
</dbReference>
<dbReference type="NCBIfam" id="TIGR00587">
    <property type="entry name" value="nfo"/>
    <property type="match status" value="1"/>
</dbReference>
<evidence type="ECO:0000256" key="5">
    <source>
        <dbReference type="ARBA" id="ARBA00022833"/>
    </source>
</evidence>
<dbReference type="InterPro" id="IPR018246">
    <property type="entry name" value="AP_endonuc_F2_Zn_BS"/>
</dbReference>
<keyword evidence="4 7" id="KW-0378">Hydrolase</keyword>
<feature type="binding site" evidence="7">
    <location>
        <position position="71"/>
    </location>
    <ligand>
        <name>Zn(2+)</name>
        <dbReference type="ChEBI" id="CHEBI:29105"/>
        <label>1</label>
    </ligand>
</feature>
<evidence type="ECO:0000256" key="6">
    <source>
        <dbReference type="ARBA" id="ARBA00023204"/>
    </source>
</evidence>
<keyword evidence="7" id="KW-0540">Nuclease</keyword>
<comment type="caution">
    <text evidence="9">The sequence shown here is derived from an EMBL/GenBank/DDBJ whole genome shotgun (WGS) entry which is preliminary data.</text>
</comment>
<feature type="binding site" evidence="7">
    <location>
        <position position="237"/>
    </location>
    <ligand>
        <name>Zn(2+)</name>
        <dbReference type="ChEBI" id="CHEBI:29105"/>
        <label>3</label>
    </ligand>
</feature>
<dbReference type="EC" id="3.1.21.2" evidence="7"/>
<dbReference type="GO" id="GO:0003906">
    <property type="term" value="F:DNA-(apurinic or apyrimidinic site) endonuclease activity"/>
    <property type="evidence" value="ECO:0007669"/>
    <property type="project" value="TreeGrafter"/>
</dbReference>
<dbReference type="PANTHER" id="PTHR21445">
    <property type="entry name" value="ENDONUCLEASE IV ENDODEOXYRIBONUCLEASE IV"/>
    <property type="match status" value="1"/>
</dbReference>
<comment type="cofactor">
    <cofactor evidence="7">
        <name>Zn(2+)</name>
        <dbReference type="ChEBI" id="CHEBI:29105"/>
    </cofactor>
    <text evidence="7">Binds 3 Zn(2+) ions.</text>
</comment>
<evidence type="ECO:0000313" key="10">
    <source>
        <dbReference type="Proteomes" id="UP000371977"/>
    </source>
</evidence>
<evidence type="ECO:0000313" key="9">
    <source>
        <dbReference type="EMBL" id="TYC48728.1"/>
    </source>
</evidence>
<dbReference type="Proteomes" id="UP000371977">
    <property type="component" value="Unassembled WGS sequence"/>
</dbReference>
<keyword evidence="5 7" id="KW-0862">Zinc</keyword>
<keyword evidence="2 7" id="KW-0479">Metal-binding</keyword>
<sequence>MNRALLGSHVSVGGKAKLYSAVEEALQYDASAMLVYTGAPHNSVRVPIDQFHVQEAHELMDEKGIREISVHAPFLINLASADDHKWEYSVELFTSEVIRTSAIGAQTFVFHPGSHVGAGSEAGIDNVIRGLNSVLKNLYTELPVDKIPRILIETMAGKGTEVGKDFVELATILDGVEEQYRSNVGICLDTCHVFDGGYDLKEHYEDVLSEFDDRIGLDKIGAIHLNDSKFGLASHKDRHANIGLGKIGFETLSKVSNDARFVNVPKLLETPGHGDNKYADPPYGEEIAVLRGGLSFDEYVRSERLYD</sequence>
<protein>
    <recommendedName>
        <fullName evidence="7">Probable endonuclease 4</fullName>
        <ecNumber evidence="7">3.1.21.2</ecNumber>
    </recommendedName>
    <alternativeName>
        <fullName evidence="7">Endodeoxyribonuclease IV</fullName>
    </alternativeName>
    <alternativeName>
        <fullName evidence="7">Endonuclease IV</fullName>
    </alternativeName>
</protein>
<keyword evidence="7" id="KW-0255">Endonuclease</keyword>
<dbReference type="InterPro" id="IPR013022">
    <property type="entry name" value="Xyl_isomerase-like_TIM-brl"/>
</dbReference>
<dbReference type="CDD" id="cd00019">
    <property type="entry name" value="AP2Ec"/>
    <property type="match status" value="1"/>
</dbReference>
<dbReference type="PROSITE" id="PS51432">
    <property type="entry name" value="AP_NUCLEASE_F2_4"/>
    <property type="match status" value="1"/>
</dbReference>
<comment type="similarity">
    <text evidence="1 7">Belongs to the AP endonuclease 2 family.</text>
</comment>
<comment type="function">
    <text evidence="7">Endonuclease IV plays a role in DNA repair. It cleaves phosphodiester bonds at apurinic or apyrimidinic (AP) sites, generating a 3'-hydroxyl group and a 5'-terminal sugar phosphate.</text>
</comment>
<dbReference type="EMBL" id="SDGZ01000017">
    <property type="protein sequence ID" value="TYC48728.1"/>
    <property type="molecule type" value="Genomic_DNA"/>
</dbReference>
<dbReference type="GO" id="GO:0008833">
    <property type="term" value="F:deoxyribonuclease IV (phage-T4-induced) activity"/>
    <property type="evidence" value="ECO:0007669"/>
    <property type="project" value="UniProtKB-UniRule"/>
</dbReference>
<dbReference type="OrthoDB" id="9805666at2"/>
<reference evidence="9 10" key="1">
    <citation type="submission" date="2019-01" db="EMBL/GenBank/DDBJ databases">
        <title>Weissella sp. nov., a novel lactic acid bacterium isolated from animal feces.</title>
        <authorList>
            <person name="Wang L.-T."/>
        </authorList>
    </citation>
    <scope>NUCLEOTIDE SEQUENCE [LARGE SCALE GENOMIC DNA]</scope>
    <source>
        <strain evidence="9 10">8H-2</strain>
    </source>
</reference>
<accession>A0A6C2C4B4</accession>
<feature type="binding site" evidence="7">
    <location>
        <position position="192"/>
    </location>
    <ligand>
        <name>Zn(2+)</name>
        <dbReference type="ChEBI" id="CHEBI:29105"/>
        <label>3</label>
    </ligand>
</feature>
<dbReference type="Gene3D" id="3.20.20.150">
    <property type="entry name" value="Divalent-metal-dependent TIM barrel enzymes"/>
    <property type="match status" value="1"/>
</dbReference>
<proteinExistence type="inferred from homology"/>
<evidence type="ECO:0000256" key="2">
    <source>
        <dbReference type="ARBA" id="ARBA00022723"/>
    </source>
</evidence>
<dbReference type="AlphaFoldDB" id="A0A6C2C4B4"/>
<dbReference type="GO" id="GO:0003677">
    <property type="term" value="F:DNA binding"/>
    <property type="evidence" value="ECO:0007669"/>
    <property type="project" value="InterPro"/>
</dbReference>
<evidence type="ECO:0000256" key="1">
    <source>
        <dbReference type="ARBA" id="ARBA00005340"/>
    </source>
</evidence>
<feature type="binding site" evidence="7">
    <location>
        <position position="224"/>
    </location>
    <ligand>
        <name>Zn(2+)</name>
        <dbReference type="ChEBI" id="CHEBI:29105"/>
        <label>2</label>
    </ligand>
</feature>
<feature type="binding site" evidence="7">
    <location>
        <position position="153"/>
    </location>
    <ligand>
        <name>Zn(2+)</name>
        <dbReference type="ChEBI" id="CHEBI:29105"/>
        <label>2</label>
    </ligand>
</feature>
<keyword evidence="6 7" id="KW-0234">DNA repair</keyword>
<keyword evidence="3 7" id="KW-0227">DNA damage</keyword>
<dbReference type="SUPFAM" id="SSF51658">
    <property type="entry name" value="Xylose isomerase-like"/>
    <property type="match status" value="1"/>
</dbReference>
<feature type="binding site" evidence="7">
    <location>
        <position position="269"/>
    </location>
    <ligand>
        <name>Zn(2+)</name>
        <dbReference type="ChEBI" id="CHEBI:29105"/>
        <label>2</label>
    </ligand>
</feature>
<feature type="binding site" evidence="7">
    <location>
        <position position="239"/>
    </location>
    <ligand>
        <name>Zn(2+)</name>
        <dbReference type="ChEBI" id="CHEBI:29105"/>
        <label>3</label>
    </ligand>
</feature>
<feature type="binding site" evidence="7">
    <location>
        <position position="189"/>
    </location>
    <ligand>
        <name>Zn(2+)</name>
        <dbReference type="ChEBI" id="CHEBI:29105"/>
        <label>2</label>
    </ligand>
</feature>
<dbReference type="PROSITE" id="PS00731">
    <property type="entry name" value="AP_NUCLEASE_F2_3"/>
    <property type="match status" value="1"/>
</dbReference>
<evidence type="ECO:0000256" key="4">
    <source>
        <dbReference type="ARBA" id="ARBA00022801"/>
    </source>
</evidence>
<comment type="catalytic activity">
    <reaction evidence="7">
        <text>Endonucleolytic cleavage to 5'-phosphooligonucleotide end-products.</text>
        <dbReference type="EC" id="3.1.21.2"/>
    </reaction>
</comment>
<dbReference type="GO" id="GO:0008270">
    <property type="term" value="F:zinc ion binding"/>
    <property type="evidence" value="ECO:0007669"/>
    <property type="project" value="UniProtKB-UniRule"/>
</dbReference>
<evidence type="ECO:0000259" key="8">
    <source>
        <dbReference type="Pfam" id="PF01261"/>
    </source>
</evidence>
<dbReference type="NCBIfam" id="NF002196">
    <property type="entry name" value="PRK01060.1-1"/>
    <property type="match status" value="1"/>
</dbReference>
<gene>
    <name evidence="7" type="primary">nfo</name>
    <name evidence="9" type="ORF">ESZ50_08125</name>
</gene>